<dbReference type="PANTHER" id="PTHR43685">
    <property type="entry name" value="GLYCOSYLTRANSFERASE"/>
    <property type="match status" value="1"/>
</dbReference>
<dbReference type="InterPro" id="IPR050834">
    <property type="entry name" value="Glycosyltransf_2"/>
</dbReference>
<gene>
    <name evidence="2" type="ORF">CE154_001195</name>
</gene>
<dbReference type="Pfam" id="PF00535">
    <property type="entry name" value="Glycos_transf_2"/>
    <property type="match status" value="1"/>
</dbReference>
<dbReference type="AlphaFoldDB" id="A0A3R7EFF9"/>
<reference evidence="2 3" key="1">
    <citation type="submission" date="2018-09" db="EMBL/GenBank/DDBJ databases">
        <title>Genome comparison of Alicycliphilus sp. BQ1, a polyurethanolytic bacterium, with its closest phylogenetic relatives Alicycliphilus denitrificans BC and K601, unable to attack polyurethane.</title>
        <authorList>
            <person name="Loza-Tavera H."/>
            <person name="Lozano L."/>
            <person name="Cevallos M."/>
            <person name="Maya-Lucas O."/>
            <person name="Garcia-Mena J."/>
            <person name="Hernandez J."/>
        </authorList>
    </citation>
    <scope>NUCLEOTIDE SEQUENCE [LARGE SCALE GENOMIC DNA]</scope>
    <source>
        <strain evidence="2 3">BQ1</strain>
    </source>
</reference>
<dbReference type="SUPFAM" id="SSF53448">
    <property type="entry name" value="Nucleotide-diphospho-sugar transferases"/>
    <property type="match status" value="1"/>
</dbReference>
<dbReference type="InterPro" id="IPR001173">
    <property type="entry name" value="Glyco_trans_2-like"/>
</dbReference>
<comment type="caution">
    <text evidence="2">The sequence shown here is derived from an EMBL/GenBank/DDBJ whole genome shotgun (WGS) entry which is preliminary data.</text>
</comment>
<evidence type="ECO:0000313" key="2">
    <source>
        <dbReference type="EMBL" id="RKJ98416.1"/>
    </source>
</evidence>
<dbReference type="PANTHER" id="PTHR43685:SF2">
    <property type="entry name" value="GLYCOSYLTRANSFERASE 2-LIKE DOMAIN-CONTAINING PROTEIN"/>
    <property type="match status" value="1"/>
</dbReference>
<dbReference type="GO" id="GO:0016740">
    <property type="term" value="F:transferase activity"/>
    <property type="evidence" value="ECO:0007669"/>
    <property type="project" value="UniProtKB-KW"/>
</dbReference>
<dbReference type="InterPro" id="IPR029044">
    <property type="entry name" value="Nucleotide-diphossugar_trans"/>
</dbReference>
<evidence type="ECO:0000313" key="3">
    <source>
        <dbReference type="Proteomes" id="UP000216225"/>
    </source>
</evidence>
<protein>
    <submittedName>
        <fullName evidence="2">Glycosyltransferase</fullName>
    </submittedName>
</protein>
<name>A0A3R7EFF9_9BURK</name>
<organism evidence="2 3">
    <name type="scientific">Alicycliphilus denitrificans</name>
    <dbReference type="NCBI Taxonomy" id="179636"/>
    <lineage>
        <taxon>Bacteria</taxon>
        <taxon>Pseudomonadati</taxon>
        <taxon>Pseudomonadota</taxon>
        <taxon>Betaproteobacteria</taxon>
        <taxon>Burkholderiales</taxon>
        <taxon>Comamonadaceae</taxon>
        <taxon>Alicycliphilus</taxon>
    </lineage>
</organism>
<accession>A0A3R7EFF9</accession>
<sequence length="315" mass="35719">MNQPRVSVIIPVRNGKDYLQEALDSVLLQSFTDLELLLIDDGSTDDDYSRYAHQDKRIRVIHLAGTGVSRARNVGMAQSRGDLLAFLDADDVWFPGKLQAQVNYFDAHPKVGVVFGKFIRWQALPSEAFAPAISLMQDAGNLTRADPERSGWLYTRLLDGLLVGMNTAVVRRSVYETIGGFNEAMRQGEDYDFWLKASRVTEMHSLNGPVALYRIHGASAMHRLSSDNHLVNLLKAAAMRWGLKTFNDQSLTPRSFDERLARVYFDHAYAHYWHGDRVIARAAFWHALQRGHRPLRCLAYIALSYWAGHARPSHH</sequence>
<feature type="domain" description="Glycosyltransferase 2-like" evidence="1">
    <location>
        <begin position="7"/>
        <end position="115"/>
    </location>
</feature>
<evidence type="ECO:0000259" key="1">
    <source>
        <dbReference type="Pfam" id="PF00535"/>
    </source>
</evidence>
<keyword evidence="2" id="KW-0808">Transferase</keyword>
<dbReference type="RefSeq" id="WP_094434445.1">
    <property type="nucleotide sequence ID" value="NZ_NKDB02000001.1"/>
</dbReference>
<proteinExistence type="predicted"/>
<dbReference type="EMBL" id="NKDB02000001">
    <property type="protein sequence ID" value="RKJ98416.1"/>
    <property type="molecule type" value="Genomic_DNA"/>
</dbReference>
<dbReference type="Proteomes" id="UP000216225">
    <property type="component" value="Unassembled WGS sequence"/>
</dbReference>
<dbReference type="Gene3D" id="3.90.550.10">
    <property type="entry name" value="Spore Coat Polysaccharide Biosynthesis Protein SpsA, Chain A"/>
    <property type="match status" value="1"/>
</dbReference>